<reference evidence="8" key="1">
    <citation type="journal article" date="2010" name="PLoS Genet.">
        <title>Genome sequence of the plant growth promoting endophytic bacterium Enterobacter sp. 638.</title>
        <authorList>
            <person name="Taghavi S."/>
            <person name="van der Lelie D."/>
            <person name="Hoffman A."/>
            <person name="Zhang Y.B."/>
            <person name="Walla M.D."/>
            <person name="Vangronsveld J."/>
            <person name="Newman L."/>
            <person name="Monchy S."/>
        </authorList>
    </citation>
    <scope>NUCLEOTIDE SEQUENCE [LARGE SCALE GENOMIC DNA]</scope>
    <source>
        <strain evidence="8">638</strain>
    </source>
</reference>
<feature type="signal peptide" evidence="5">
    <location>
        <begin position="1"/>
        <end position="21"/>
    </location>
</feature>
<evidence type="ECO:0000256" key="4">
    <source>
        <dbReference type="ARBA" id="ARBA00023263"/>
    </source>
</evidence>
<dbReference type="OrthoDB" id="6566111at2"/>
<evidence type="ECO:0000256" key="3">
    <source>
        <dbReference type="ARBA" id="ARBA00022729"/>
    </source>
</evidence>
<dbReference type="AlphaFoldDB" id="A0A9J9GDB0"/>
<dbReference type="GO" id="GO:0009289">
    <property type="term" value="C:pilus"/>
    <property type="evidence" value="ECO:0007669"/>
    <property type="project" value="UniProtKB-SubCell"/>
</dbReference>
<feature type="chain" id="PRO_5039887900" evidence="5">
    <location>
        <begin position="22"/>
        <end position="182"/>
    </location>
</feature>
<dbReference type="GO" id="GO:0043709">
    <property type="term" value="P:cell adhesion involved in single-species biofilm formation"/>
    <property type="evidence" value="ECO:0007669"/>
    <property type="project" value="TreeGrafter"/>
</dbReference>
<keyword evidence="8" id="KW-1185">Reference proteome</keyword>
<feature type="domain" description="Fimbrial-type adhesion" evidence="6">
    <location>
        <begin position="33"/>
        <end position="179"/>
    </location>
</feature>
<comment type="similarity">
    <text evidence="2">Belongs to the fimbrial protein family.</text>
</comment>
<dbReference type="EMBL" id="CP000653">
    <property type="protein sequence ID" value="ABP58772.1"/>
    <property type="molecule type" value="Genomic_DNA"/>
</dbReference>
<organism evidence="7 8">
    <name type="scientific">Enterobacter sp. (strain 638)</name>
    <dbReference type="NCBI Taxonomy" id="399742"/>
    <lineage>
        <taxon>Bacteria</taxon>
        <taxon>Pseudomonadati</taxon>
        <taxon>Pseudomonadota</taxon>
        <taxon>Gammaproteobacteria</taxon>
        <taxon>Enterobacterales</taxon>
        <taxon>Enterobacteriaceae</taxon>
        <taxon>Enterobacter</taxon>
    </lineage>
</organism>
<dbReference type="Proteomes" id="UP000000230">
    <property type="component" value="Chromosome"/>
</dbReference>
<keyword evidence="3 5" id="KW-0732">Signal</keyword>
<name>A0A9J9GDB0_ENT38</name>
<dbReference type="Gene3D" id="2.60.40.1090">
    <property type="entry name" value="Fimbrial-type adhesion domain"/>
    <property type="match status" value="1"/>
</dbReference>
<evidence type="ECO:0000313" key="7">
    <source>
        <dbReference type="EMBL" id="ABP58772.1"/>
    </source>
</evidence>
<keyword evidence="4" id="KW-0281">Fimbrium</keyword>
<evidence type="ECO:0000256" key="1">
    <source>
        <dbReference type="ARBA" id="ARBA00004561"/>
    </source>
</evidence>
<dbReference type="InterPro" id="IPR008966">
    <property type="entry name" value="Adhesion_dom_sf"/>
</dbReference>
<evidence type="ECO:0000256" key="5">
    <source>
        <dbReference type="SAM" id="SignalP"/>
    </source>
</evidence>
<evidence type="ECO:0000256" key="2">
    <source>
        <dbReference type="ARBA" id="ARBA00006671"/>
    </source>
</evidence>
<dbReference type="PANTHER" id="PTHR33420:SF3">
    <property type="entry name" value="FIMBRIAL SUBUNIT ELFA"/>
    <property type="match status" value="1"/>
</dbReference>
<protein>
    <submittedName>
        <fullName evidence="7">Fimbrial protein</fullName>
    </submittedName>
</protein>
<evidence type="ECO:0000259" key="6">
    <source>
        <dbReference type="Pfam" id="PF00419"/>
    </source>
</evidence>
<sequence>MNKSFLGLAISTLFMVGAAHADVNPNDVSATLSVSGSVTHEFSCSVKLGSSVVTLQGDIDKLPTPSQTARNGIQTVEISLAGDEECTTMAGQGKIAYSFLGAADNATGTTLANTNVGTDGAKGVGIALYSATGAPLVINQDTMIAAAAPAVNHLGLDLVKLDGQEATAGAVQGALTIQINRL</sequence>
<dbReference type="KEGG" id="ent:Ent638_0082"/>
<gene>
    <name evidence="7" type="ordered locus">Ent638_0082</name>
</gene>
<dbReference type="Pfam" id="PF00419">
    <property type="entry name" value="Fimbrial"/>
    <property type="match status" value="1"/>
</dbReference>
<dbReference type="RefSeq" id="WP_011915350.1">
    <property type="nucleotide sequence ID" value="NC_009436.1"/>
</dbReference>
<dbReference type="PANTHER" id="PTHR33420">
    <property type="entry name" value="FIMBRIAL SUBUNIT ELFA-RELATED"/>
    <property type="match status" value="1"/>
</dbReference>
<proteinExistence type="inferred from homology"/>
<dbReference type="InterPro" id="IPR050263">
    <property type="entry name" value="Bact_Fimbrial_Adh_Pro"/>
</dbReference>
<accession>A0A9J9GDB0</accession>
<comment type="subcellular location">
    <subcellularLocation>
        <location evidence="1">Fimbrium</location>
    </subcellularLocation>
</comment>
<evidence type="ECO:0000313" key="8">
    <source>
        <dbReference type="Proteomes" id="UP000000230"/>
    </source>
</evidence>
<dbReference type="SUPFAM" id="SSF49401">
    <property type="entry name" value="Bacterial adhesins"/>
    <property type="match status" value="1"/>
</dbReference>
<dbReference type="InterPro" id="IPR000259">
    <property type="entry name" value="Adhesion_dom_fimbrial"/>
</dbReference>
<dbReference type="InterPro" id="IPR036937">
    <property type="entry name" value="Adhesion_dom_fimbrial_sf"/>
</dbReference>